<dbReference type="OMA" id="WVEDNAW"/>
<evidence type="ECO:0000313" key="3">
    <source>
        <dbReference type="Proteomes" id="UP000037923"/>
    </source>
</evidence>
<dbReference type="InterPro" id="IPR011989">
    <property type="entry name" value="ARM-like"/>
</dbReference>
<dbReference type="Proteomes" id="UP000037923">
    <property type="component" value="Unassembled WGS sequence"/>
</dbReference>
<dbReference type="EMBL" id="LGTL01000001">
    <property type="protein sequence ID" value="KPA86763.1"/>
    <property type="molecule type" value="Genomic_DNA"/>
</dbReference>
<dbReference type="GeneID" id="26901131"/>
<accession>A0A0M9GB97</accession>
<dbReference type="PANTHER" id="PTHR10997">
    <property type="entry name" value="IMPORTIN-7, 8, 11"/>
    <property type="match status" value="1"/>
</dbReference>
<dbReference type="OrthoDB" id="246407at2759"/>
<dbReference type="SUPFAM" id="SSF48371">
    <property type="entry name" value="ARM repeat"/>
    <property type="match status" value="1"/>
</dbReference>
<proteinExistence type="predicted"/>
<organism evidence="2 3">
    <name type="scientific">Leptomonas pyrrhocoris</name>
    <name type="common">Firebug parasite</name>
    <dbReference type="NCBI Taxonomy" id="157538"/>
    <lineage>
        <taxon>Eukaryota</taxon>
        <taxon>Discoba</taxon>
        <taxon>Euglenozoa</taxon>
        <taxon>Kinetoplastea</taxon>
        <taxon>Metakinetoplastina</taxon>
        <taxon>Trypanosomatida</taxon>
        <taxon>Trypanosomatidae</taxon>
        <taxon>Leishmaniinae</taxon>
        <taxon>Leptomonas</taxon>
    </lineage>
</organism>
<dbReference type="AlphaFoldDB" id="A0A0M9GB97"/>
<comment type="caution">
    <text evidence="2">The sequence shown here is derived from an EMBL/GenBank/DDBJ whole genome shotgun (WGS) entry which is preliminary data.</text>
</comment>
<dbReference type="RefSeq" id="XP_015665201.1">
    <property type="nucleotide sequence ID" value="XM_015797193.1"/>
</dbReference>
<dbReference type="GO" id="GO:0006606">
    <property type="term" value="P:protein import into nucleus"/>
    <property type="evidence" value="ECO:0007669"/>
    <property type="project" value="TreeGrafter"/>
</dbReference>
<dbReference type="PANTHER" id="PTHR10997:SF7">
    <property type="entry name" value="IMPORTIN-11"/>
    <property type="match status" value="1"/>
</dbReference>
<keyword evidence="3" id="KW-1185">Reference proteome</keyword>
<dbReference type="InterPro" id="IPR016024">
    <property type="entry name" value="ARM-type_fold"/>
</dbReference>
<dbReference type="Gene3D" id="1.25.10.10">
    <property type="entry name" value="Leucine-rich Repeat Variant"/>
    <property type="match status" value="1"/>
</dbReference>
<evidence type="ECO:0000256" key="1">
    <source>
        <dbReference type="SAM" id="MobiDB-lite"/>
    </source>
</evidence>
<feature type="region of interest" description="Disordered" evidence="1">
    <location>
        <begin position="942"/>
        <end position="961"/>
    </location>
</feature>
<dbReference type="GO" id="GO:0005635">
    <property type="term" value="C:nuclear envelope"/>
    <property type="evidence" value="ECO:0007669"/>
    <property type="project" value="TreeGrafter"/>
</dbReference>
<dbReference type="RefSeq" id="XP_015665202.1">
    <property type="nucleotide sequence ID" value="XM_015797194.1"/>
</dbReference>
<name>A0A0M9GB97_LEPPY</name>
<dbReference type="GO" id="GO:0005829">
    <property type="term" value="C:cytosol"/>
    <property type="evidence" value="ECO:0007669"/>
    <property type="project" value="TreeGrafter"/>
</dbReference>
<evidence type="ECO:0000313" key="2">
    <source>
        <dbReference type="EMBL" id="KPA86763.1"/>
    </source>
</evidence>
<dbReference type="VEuPathDB" id="TriTrypDB:LpyrH10_01_8340"/>
<reference evidence="2 3" key="1">
    <citation type="submission" date="2015-07" db="EMBL/GenBank/DDBJ databases">
        <title>High-quality genome of monoxenous trypanosomatid Leptomonas pyrrhocoris.</title>
        <authorList>
            <person name="Flegontov P."/>
            <person name="Butenko A."/>
            <person name="Firsov S."/>
            <person name="Vlcek C."/>
            <person name="Logacheva M.D."/>
            <person name="Field M."/>
            <person name="Filatov D."/>
            <person name="Flegontova O."/>
            <person name="Gerasimov E."/>
            <person name="Jackson A.P."/>
            <person name="Kelly S."/>
            <person name="Opperdoes F."/>
            <person name="O'Reilly A."/>
            <person name="Votypka J."/>
            <person name="Yurchenko V."/>
            <person name="Lukes J."/>
        </authorList>
    </citation>
    <scope>NUCLEOTIDE SEQUENCE [LARGE SCALE GENOMIC DNA]</scope>
    <source>
        <strain evidence="2">H10</strain>
    </source>
</reference>
<sequence length="994" mass="106023">MDSLFEVLRISTDSSARKAAAAQLRQLQSQQPDAFLQHTYDGIASPQLKPELRFFLCTLVIAFLDESWHGCVSPASQERFISLYVELVVAPSCPSVLLARKVSAIVAVMARRGSRKAQVGGMPQLIHHVVTRYVAEMESAARSQAYDRVCSLLLSTHVLLKEMQGSRVGHVFEDVCQAMVAALSGVFALLPDAAAMLAHYDVCLYLLKCSLRVFGRAVFDAAFCRFLLNTTWRLAEGLGQTVASPSQANQRLRLLEYALKIMEATVVYFPSRLQELGDAFFFAEATAVERLTGAASCASPAADASAAATDAAVTPPPPPPPLSLFTLLVAVVRSPVDEVVSEKAVCRALRLFTALLSAEDGDAFIARCLHNFATSSSSFPPFLQYVVSTYLADGTSADALAGWSSQPERVAAELDVDMDDEASMMSCAEQLFLALTGSTNGAAPVLTVAWAVVNQLLQEGDEGAVTAALHAIGIGYYTMNAQDNASYLGFLRDKLLPLLRPDVLAHASPFIARRVVWLVGMWCESVTDLRDRHAVLAALEAVLQHAVRTQNVVLVLVSLKSTENFISDNHFTLPDMPATLVTTVLQTVQMLLTAVQSPTTIKELAGLVHVLTEKKALLAHGETLLQLFVPPTQAIIESYGAQAAKANAAGSTGAYGGHFDSDNDADEDGDDSLGSLAMLLDCLGSSVRQCSSDAVIWSLFPTIVLPCTAPTSAATAWAEDNAWELFLTMAQSSSSFDHAAAAQALPIALQHTHRDFGMLPLVFRVVYSLLLLRQATVEALIAATDIDAWVSVVRNSPSAELCGAVTAVLTAVARMSGGPLQAALSRHAVQALLTSADVQAEQHTIPLAVALALCLASAHSSEGQQRLLAEVHAAVRMVGGPQASVSALLEPLVLLLDVSPSVLVSRVVVHLLNTLSKTAPHALSTEDQAMVQRALESVAVSVGGTGNEPSWSGEESGETRPPQEMLLEWLGDEDLPATSPHVARVMSVFAVFLS</sequence>
<dbReference type="EMBL" id="LGTL01000001">
    <property type="protein sequence ID" value="KPA86762.1"/>
    <property type="molecule type" value="Genomic_DNA"/>
</dbReference>
<protein>
    <recommendedName>
        <fullName evidence="4">Importin N-terminal domain-containing protein</fullName>
    </recommendedName>
</protein>
<evidence type="ECO:0008006" key="4">
    <source>
        <dbReference type="Google" id="ProtNLM"/>
    </source>
</evidence>
<gene>
    <name evidence="2" type="ORF">ABB37_00834</name>
</gene>